<dbReference type="EMBL" id="KB445797">
    <property type="protein sequence ID" value="EMD37077.1"/>
    <property type="molecule type" value="Genomic_DNA"/>
</dbReference>
<evidence type="ECO:0000256" key="1">
    <source>
        <dbReference type="SAM" id="MobiDB-lite"/>
    </source>
</evidence>
<protein>
    <submittedName>
        <fullName evidence="2">Uncharacterized protein</fullName>
    </submittedName>
</protein>
<accession>M2RF45</accession>
<keyword evidence="3" id="KW-1185">Reference proteome</keyword>
<feature type="compositionally biased region" description="Basic and acidic residues" evidence="1">
    <location>
        <begin position="104"/>
        <end position="127"/>
    </location>
</feature>
<proteinExistence type="predicted"/>
<sequence length="188" mass="21044">MSTYPHLYNDTTSQYYMVPAYYHVAPGNYSGGPHAYGPPSAPRLKTIPLPGLPEEDEREQYEQILRNPTSDSAARRRAQLGLERLEAGERTRQRLIQAEAQDAQMREDTRVVMKRASDKHAARCGEHSRKRGASPSVSLPSPPPTPRPIHGMPSKQYSPYYDPHTHYTAAPAGAVVHRAYPVPSTSRR</sequence>
<evidence type="ECO:0000313" key="2">
    <source>
        <dbReference type="EMBL" id="EMD37077.1"/>
    </source>
</evidence>
<feature type="region of interest" description="Disordered" evidence="1">
    <location>
        <begin position="37"/>
        <end position="58"/>
    </location>
</feature>
<reference evidence="2 3" key="1">
    <citation type="journal article" date="2012" name="Proc. Natl. Acad. Sci. U.S.A.">
        <title>Comparative genomics of Ceriporiopsis subvermispora and Phanerochaete chrysosporium provide insight into selective ligninolysis.</title>
        <authorList>
            <person name="Fernandez-Fueyo E."/>
            <person name="Ruiz-Duenas F.J."/>
            <person name="Ferreira P."/>
            <person name="Floudas D."/>
            <person name="Hibbett D.S."/>
            <person name="Canessa P."/>
            <person name="Larrondo L.F."/>
            <person name="James T.Y."/>
            <person name="Seelenfreund D."/>
            <person name="Lobos S."/>
            <person name="Polanco R."/>
            <person name="Tello M."/>
            <person name="Honda Y."/>
            <person name="Watanabe T."/>
            <person name="Watanabe T."/>
            <person name="Ryu J.S."/>
            <person name="Kubicek C.P."/>
            <person name="Schmoll M."/>
            <person name="Gaskell J."/>
            <person name="Hammel K.E."/>
            <person name="St John F.J."/>
            <person name="Vanden Wymelenberg A."/>
            <person name="Sabat G."/>
            <person name="Splinter BonDurant S."/>
            <person name="Syed K."/>
            <person name="Yadav J.S."/>
            <person name="Doddapaneni H."/>
            <person name="Subramanian V."/>
            <person name="Lavin J.L."/>
            <person name="Oguiza J.A."/>
            <person name="Perez G."/>
            <person name="Pisabarro A.G."/>
            <person name="Ramirez L."/>
            <person name="Santoyo F."/>
            <person name="Master E."/>
            <person name="Coutinho P.M."/>
            <person name="Henrissat B."/>
            <person name="Lombard V."/>
            <person name="Magnuson J.K."/>
            <person name="Kuees U."/>
            <person name="Hori C."/>
            <person name="Igarashi K."/>
            <person name="Samejima M."/>
            <person name="Held B.W."/>
            <person name="Barry K.W."/>
            <person name="LaButti K.M."/>
            <person name="Lapidus A."/>
            <person name="Lindquist E.A."/>
            <person name="Lucas S.M."/>
            <person name="Riley R."/>
            <person name="Salamov A.A."/>
            <person name="Hoffmeister D."/>
            <person name="Schwenk D."/>
            <person name="Hadar Y."/>
            <person name="Yarden O."/>
            <person name="de Vries R.P."/>
            <person name="Wiebenga A."/>
            <person name="Stenlid J."/>
            <person name="Eastwood D."/>
            <person name="Grigoriev I.V."/>
            <person name="Berka R.M."/>
            <person name="Blanchette R.A."/>
            <person name="Kersten P."/>
            <person name="Martinez A.T."/>
            <person name="Vicuna R."/>
            <person name="Cullen D."/>
        </authorList>
    </citation>
    <scope>NUCLEOTIDE SEQUENCE [LARGE SCALE GENOMIC DNA]</scope>
    <source>
        <strain evidence="2 3">B</strain>
    </source>
</reference>
<feature type="region of interest" description="Disordered" evidence="1">
    <location>
        <begin position="98"/>
        <end position="188"/>
    </location>
</feature>
<dbReference type="Proteomes" id="UP000016930">
    <property type="component" value="Unassembled WGS sequence"/>
</dbReference>
<evidence type="ECO:0000313" key="3">
    <source>
        <dbReference type="Proteomes" id="UP000016930"/>
    </source>
</evidence>
<gene>
    <name evidence="2" type="ORF">CERSUDRAFT_114978</name>
</gene>
<organism evidence="2 3">
    <name type="scientific">Ceriporiopsis subvermispora (strain B)</name>
    <name type="common">White-rot fungus</name>
    <name type="synonym">Gelatoporia subvermispora</name>
    <dbReference type="NCBI Taxonomy" id="914234"/>
    <lineage>
        <taxon>Eukaryota</taxon>
        <taxon>Fungi</taxon>
        <taxon>Dikarya</taxon>
        <taxon>Basidiomycota</taxon>
        <taxon>Agaricomycotina</taxon>
        <taxon>Agaricomycetes</taxon>
        <taxon>Polyporales</taxon>
        <taxon>Gelatoporiaceae</taxon>
        <taxon>Gelatoporia</taxon>
    </lineage>
</organism>
<dbReference type="HOGENOM" id="CLU_1440883_0_0_1"/>
<name>M2RF45_CERS8</name>
<dbReference type="AlphaFoldDB" id="M2RF45"/>